<evidence type="ECO:0000256" key="9">
    <source>
        <dbReference type="ARBA" id="ARBA00074266"/>
    </source>
</evidence>
<gene>
    <name evidence="12" type="ORF">Ocin01_01189</name>
</gene>
<feature type="non-terminal residue" evidence="12">
    <location>
        <position position="1"/>
    </location>
</feature>
<dbReference type="PROSITE" id="PS51626">
    <property type="entry name" value="SAM_MT_TRM1"/>
    <property type="match status" value="1"/>
</dbReference>
<organism evidence="12 13">
    <name type="scientific">Orchesella cincta</name>
    <name type="common">Springtail</name>
    <name type="synonym">Podura cincta</name>
    <dbReference type="NCBI Taxonomy" id="48709"/>
    <lineage>
        <taxon>Eukaryota</taxon>
        <taxon>Metazoa</taxon>
        <taxon>Ecdysozoa</taxon>
        <taxon>Arthropoda</taxon>
        <taxon>Hexapoda</taxon>
        <taxon>Collembola</taxon>
        <taxon>Entomobryomorpha</taxon>
        <taxon>Entomobryoidea</taxon>
        <taxon>Orchesellidae</taxon>
        <taxon>Orchesellinae</taxon>
        <taxon>Orchesella</taxon>
    </lineage>
</organism>
<evidence type="ECO:0000256" key="6">
    <source>
        <dbReference type="ARBA" id="ARBA00022884"/>
    </source>
</evidence>
<dbReference type="AlphaFoldDB" id="A0A1D2NJQ0"/>
<evidence type="ECO:0000256" key="5">
    <source>
        <dbReference type="ARBA" id="ARBA00022694"/>
    </source>
</evidence>
<dbReference type="InterPro" id="IPR029063">
    <property type="entry name" value="SAM-dependent_MTases_sf"/>
</dbReference>
<feature type="compositionally biased region" description="Polar residues" evidence="11">
    <location>
        <begin position="69"/>
        <end position="84"/>
    </location>
</feature>
<dbReference type="EC" id="2.1.1.216" evidence="7 10"/>
<dbReference type="FunFam" id="3.40.50.150:FF:000051">
    <property type="entry name" value="tRNA (guanine(26)-N(2))-dimethyltransferase"/>
    <property type="match status" value="1"/>
</dbReference>
<dbReference type="GO" id="GO:0000049">
    <property type="term" value="F:tRNA binding"/>
    <property type="evidence" value="ECO:0007669"/>
    <property type="project" value="UniProtKB-UniRule"/>
</dbReference>
<evidence type="ECO:0000313" key="13">
    <source>
        <dbReference type="Proteomes" id="UP000094527"/>
    </source>
</evidence>
<keyword evidence="4 10" id="KW-0949">S-adenosyl-L-methionine</keyword>
<keyword evidence="13" id="KW-1185">Reference proteome</keyword>
<dbReference type="FunFam" id="3.30.56.70:FF:000001">
    <property type="entry name" value="tRNA (guanine(26)-N(2))-dimethyltransferase"/>
    <property type="match status" value="1"/>
</dbReference>
<dbReference type="GO" id="GO:0160104">
    <property type="term" value="F:tRNA (guanine(26)-N2)-dimethyltransferase activity"/>
    <property type="evidence" value="ECO:0007669"/>
    <property type="project" value="UniProtKB-UniRule"/>
</dbReference>
<keyword evidence="3 10" id="KW-0808">Transferase</keyword>
<dbReference type="PANTHER" id="PTHR10631:SF3">
    <property type="entry name" value="TRNA (GUANINE(26)-N(2))-DIMETHYLTRANSFERASE"/>
    <property type="match status" value="1"/>
</dbReference>
<dbReference type="STRING" id="48709.A0A1D2NJQ0"/>
<proteinExistence type="inferred from homology"/>
<evidence type="ECO:0000256" key="11">
    <source>
        <dbReference type="SAM" id="MobiDB-lite"/>
    </source>
</evidence>
<keyword evidence="2 10" id="KW-0489">Methyltransferase</keyword>
<sequence>LSGMLAVQQLQRLLTNYCKTHVKTFVIEWCLKSNQQLYLLSPSQVKTLSPVLAKSYSKMSCDSTEEMQTETATGGNNDHQNMECSSSTAGTSSVPSHPLEEVSSSSNGANGANGGGNEEIRVISEGKVKIPQSVKIFYNPTQEFNRDMSIVVLHTFIKSESKADVTVLEAMSASGIRAIRYAKEIPGIAKVIANDYSESAVETIKGNAESNQVADIVQPSFADASSKMYEQRHAATVVDIDPYGTPTPFLDAAVQCVEDGGLLMVTATDMAVLAGGNHADSCFAKYGSMSLKSKACHEIALRIVIHTVQSCANRYGRVAIPLLSLSVDFYVRMCFKIVHSPKKTKQSVLNTSMIYQCTGCKSITLQPLAAVKKGHTTFAQGPPVSRKCETCDAVHHVAGPIWSGPIHDKDFVSKMIHELNDRYTYLGTYDRIKGMLGLVQEEIDAPLYYEVSELCSVVKASSIPLIQMRSAIMNLGYQVSLTHAEPNTIKTNIPNRTLWDILRAWRLQTNPKPMQADTIGHRVMAREATIKEIYHST</sequence>
<dbReference type="OrthoDB" id="6349953at2759"/>
<protein>
    <recommendedName>
        <fullName evidence="9 10">tRNA (guanine(26)-N(2))-dimethyltransferase</fullName>
        <ecNumber evidence="7 10">2.1.1.216</ecNumber>
    </recommendedName>
</protein>
<name>A0A1D2NJQ0_ORCCI</name>
<evidence type="ECO:0000256" key="10">
    <source>
        <dbReference type="PROSITE-ProRule" id="PRU00958"/>
    </source>
</evidence>
<dbReference type="InterPro" id="IPR042296">
    <property type="entry name" value="tRNA_met_Trm1_C"/>
</dbReference>
<comment type="caution">
    <text evidence="12">The sequence shown here is derived from an EMBL/GenBank/DDBJ whole genome shotgun (WGS) entry which is preliminary data.</text>
</comment>
<dbReference type="GO" id="GO:0005634">
    <property type="term" value="C:nucleus"/>
    <property type="evidence" value="ECO:0007669"/>
    <property type="project" value="TreeGrafter"/>
</dbReference>
<dbReference type="InterPro" id="IPR002905">
    <property type="entry name" value="Trm1"/>
</dbReference>
<dbReference type="Pfam" id="PF02005">
    <property type="entry name" value="TRM"/>
    <property type="match status" value="1"/>
</dbReference>
<dbReference type="NCBIfam" id="TIGR00308">
    <property type="entry name" value="TRM1"/>
    <property type="match status" value="1"/>
</dbReference>
<feature type="region of interest" description="Disordered" evidence="11">
    <location>
        <begin position="63"/>
        <end position="118"/>
    </location>
</feature>
<evidence type="ECO:0000256" key="1">
    <source>
        <dbReference type="ARBA" id="ARBA00022555"/>
    </source>
</evidence>
<evidence type="ECO:0000313" key="12">
    <source>
        <dbReference type="EMBL" id="ODN05503.1"/>
    </source>
</evidence>
<reference evidence="12 13" key="1">
    <citation type="journal article" date="2016" name="Genome Biol. Evol.">
        <title>Gene Family Evolution Reflects Adaptation to Soil Environmental Stressors in the Genome of the Collembolan Orchesella cincta.</title>
        <authorList>
            <person name="Faddeeva-Vakhrusheva A."/>
            <person name="Derks M.F."/>
            <person name="Anvar S.Y."/>
            <person name="Agamennone V."/>
            <person name="Suring W."/>
            <person name="Smit S."/>
            <person name="van Straalen N.M."/>
            <person name="Roelofs D."/>
        </authorList>
    </citation>
    <scope>NUCLEOTIDE SEQUENCE [LARGE SCALE GENOMIC DNA]</scope>
    <source>
        <tissue evidence="12">Mixed pool</tissue>
    </source>
</reference>
<dbReference type="EMBL" id="LJIJ01000022">
    <property type="protein sequence ID" value="ODN05503.1"/>
    <property type="molecule type" value="Genomic_DNA"/>
</dbReference>
<dbReference type="PANTHER" id="PTHR10631">
    <property type="entry name" value="N 2 ,N 2 -DIMETHYLGUANOSINE TRNA METHYLTRANSFERASE"/>
    <property type="match status" value="1"/>
</dbReference>
<dbReference type="SUPFAM" id="SSF53335">
    <property type="entry name" value="S-adenosyl-L-methionine-dependent methyltransferases"/>
    <property type="match status" value="1"/>
</dbReference>
<dbReference type="Gene3D" id="3.40.50.150">
    <property type="entry name" value="Vaccinia Virus protein VP39"/>
    <property type="match status" value="1"/>
</dbReference>
<comment type="catalytic activity">
    <reaction evidence="8 10">
        <text>guanosine(26) in tRNA + 2 S-adenosyl-L-methionine = N(2)-dimethylguanosine(26) in tRNA + 2 S-adenosyl-L-homocysteine + 2 H(+)</text>
        <dbReference type="Rhea" id="RHEA:43140"/>
        <dbReference type="Rhea" id="RHEA-COMP:10359"/>
        <dbReference type="Rhea" id="RHEA-COMP:10360"/>
        <dbReference type="ChEBI" id="CHEBI:15378"/>
        <dbReference type="ChEBI" id="CHEBI:57856"/>
        <dbReference type="ChEBI" id="CHEBI:59789"/>
        <dbReference type="ChEBI" id="CHEBI:74269"/>
        <dbReference type="ChEBI" id="CHEBI:74513"/>
        <dbReference type="EC" id="2.1.1.216"/>
    </reaction>
</comment>
<evidence type="ECO:0000256" key="4">
    <source>
        <dbReference type="ARBA" id="ARBA00022691"/>
    </source>
</evidence>
<feature type="compositionally biased region" description="Low complexity" evidence="11">
    <location>
        <begin position="85"/>
        <end position="96"/>
    </location>
</feature>
<keyword evidence="6 10" id="KW-0694">RNA-binding</keyword>
<evidence type="ECO:0000256" key="7">
    <source>
        <dbReference type="ARBA" id="ARBA00039099"/>
    </source>
</evidence>
<evidence type="ECO:0000256" key="8">
    <source>
        <dbReference type="ARBA" id="ARBA00051897"/>
    </source>
</evidence>
<evidence type="ECO:0000256" key="2">
    <source>
        <dbReference type="ARBA" id="ARBA00022603"/>
    </source>
</evidence>
<keyword evidence="1 10" id="KW-0820">tRNA-binding</keyword>
<dbReference type="Proteomes" id="UP000094527">
    <property type="component" value="Unassembled WGS sequence"/>
</dbReference>
<dbReference type="GO" id="GO:0002940">
    <property type="term" value="P:tRNA N2-guanine methylation"/>
    <property type="evidence" value="ECO:0007669"/>
    <property type="project" value="TreeGrafter"/>
</dbReference>
<dbReference type="Gene3D" id="3.30.56.70">
    <property type="entry name" value="N2,N2-dimethylguanosine tRNA methyltransferase, C-terminal domain"/>
    <property type="match status" value="1"/>
</dbReference>
<accession>A0A1D2NJQ0</accession>
<evidence type="ECO:0000256" key="3">
    <source>
        <dbReference type="ARBA" id="ARBA00022679"/>
    </source>
</evidence>
<keyword evidence="5 10" id="KW-0819">tRNA processing</keyword>
<comment type="similarity">
    <text evidence="10">Belongs to the class I-like SAM-binding methyltransferase superfamily. Trm1 family.</text>
</comment>